<dbReference type="EMBL" id="OY660878">
    <property type="protein sequence ID" value="CAJ1074854.1"/>
    <property type="molecule type" value="Genomic_DNA"/>
</dbReference>
<dbReference type="Proteomes" id="UP001178508">
    <property type="component" value="Chromosome 15"/>
</dbReference>
<feature type="compositionally biased region" description="Acidic residues" evidence="1">
    <location>
        <begin position="1"/>
        <end position="19"/>
    </location>
</feature>
<accession>A0AAV1GP69</accession>
<dbReference type="AlphaFoldDB" id="A0AAV1GP69"/>
<name>A0AAV1GP69_XYRNO</name>
<proteinExistence type="predicted"/>
<evidence type="ECO:0000256" key="1">
    <source>
        <dbReference type="SAM" id="MobiDB-lite"/>
    </source>
</evidence>
<evidence type="ECO:0000313" key="2">
    <source>
        <dbReference type="EMBL" id="CAJ1074854.1"/>
    </source>
</evidence>
<organism evidence="2 3">
    <name type="scientific">Xyrichtys novacula</name>
    <name type="common">Pearly razorfish</name>
    <name type="synonym">Hemipteronotus novacula</name>
    <dbReference type="NCBI Taxonomy" id="13765"/>
    <lineage>
        <taxon>Eukaryota</taxon>
        <taxon>Metazoa</taxon>
        <taxon>Chordata</taxon>
        <taxon>Craniata</taxon>
        <taxon>Vertebrata</taxon>
        <taxon>Euteleostomi</taxon>
        <taxon>Actinopterygii</taxon>
        <taxon>Neopterygii</taxon>
        <taxon>Teleostei</taxon>
        <taxon>Neoteleostei</taxon>
        <taxon>Acanthomorphata</taxon>
        <taxon>Eupercaria</taxon>
        <taxon>Labriformes</taxon>
        <taxon>Labridae</taxon>
        <taxon>Xyrichtys</taxon>
    </lineage>
</organism>
<protein>
    <submittedName>
        <fullName evidence="2">Uncharacterized protein</fullName>
    </submittedName>
</protein>
<evidence type="ECO:0000313" key="3">
    <source>
        <dbReference type="Proteomes" id="UP001178508"/>
    </source>
</evidence>
<sequence>MQIDDEDDDDDDDDDDDEDVRSGCCFLSSAESKVLFSCLFFKEVLNLKQRPSHTSVCQTSQTNIRAETMKLSGQKQDQIRFTVTGLIITIFKKIDIHVHLKTNIFSS</sequence>
<reference evidence="2" key="1">
    <citation type="submission" date="2023-08" db="EMBL/GenBank/DDBJ databases">
        <authorList>
            <person name="Alioto T."/>
            <person name="Alioto T."/>
            <person name="Gomez Garrido J."/>
        </authorList>
    </citation>
    <scope>NUCLEOTIDE SEQUENCE</scope>
</reference>
<keyword evidence="3" id="KW-1185">Reference proteome</keyword>
<gene>
    <name evidence="2" type="ORF">XNOV1_A001201</name>
</gene>
<feature type="region of interest" description="Disordered" evidence="1">
    <location>
        <begin position="1"/>
        <end position="20"/>
    </location>
</feature>